<evidence type="ECO:0008006" key="3">
    <source>
        <dbReference type="Google" id="ProtNLM"/>
    </source>
</evidence>
<dbReference type="OrthoDB" id="5186671at2"/>
<dbReference type="Gene3D" id="3.40.50.300">
    <property type="entry name" value="P-loop containing nucleotide triphosphate hydrolases"/>
    <property type="match status" value="1"/>
</dbReference>
<accession>A0A1H3QDD3</accession>
<dbReference type="STRING" id="589385.SAMN05421504_109261"/>
<sequence>MRYQPISYPLLADDLTRRVLAFPGRRVAVLIDGAAGTAELADALVDPLRLNGRAPLRVSSSGFLRPASLRFEHGRTDPESRYRDWTDFGALRREVLDPLRPGGSGEVLPALWDTERDRATRLPRVPLPPDGVVLLDGEMLLGSGLAADLTVHLWLSPGALRRHLPASDHWALPAFARYESEVDPASLADLVVRADDPNHPALRLQDP</sequence>
<protein>
    <recommendedName>
        <fullName evidence="3">Uridine kinase</fullName>
    </recommendedName>
</protein>
<organism evidence="1 2">
    <name type="scientific">Amycolatopsis xylanica</name>
    <dbReference type="NCBI Taxonomy" id="589385"/>
    <lineage>
        <taxon>Bacteria</taxon>
        <taxon>Bacillati</taxon>
        <taxon>Actinomycetota</taxon>
        <taxon>Actinomycetes</taxon>
        <taxon>Pseudonocardiales</taxon>
        <taxon>Pseudonocardiaceae</taxon>
        <taxon>Amycolatopsis</taxon>
    </lineage>
</organism>
<reference evidence="1 2" key="1">
    <citation type="submission" date="2016-10" db="EMBL/GenBank/DDBJ databases">
        <authorList>
            <person name="de Groot N.N."/>
        </authorList>
    </citation>
    <scope>NUCLEOTIDE SEQUENCE [LARGE SCALE GENOMIC DNA]</scope>
    <source>
        <strain evidence="1 2">CPCC 202699</strain>
    </source>
</reference>
<gene>
    <name evidence="1" type="ORF">SAMN05421504_109261</name>
</gene>
<name>A0A1H3QDD3_9PSEU</name>
<proteinExistence type="predicted"/>
<evidence type="ECO:0000313" key="1">
    <source>
        <dbReference type="EMBL" id="SDZ11367.1"/>
    </source>
</evidence>
<dbReference type="Proteomes" id="UP000199515">
    <property type="component" value="Unassembled WGS sequence"/>
</dbReference>
<evidence type="ECO:0000313" key="2">
    <source>
        <dbReference type="Proteomes" id="UP000199515"/>
    </source>
</evidence>
<dbReference type="AlphaFoldDB" id="A0A1H3QDD3"/>
<keyword evidence="2" id="KW-1185">Reference proteome</keyword>
<dbReference type="InterPro" id="IPR027417">
    <property type="entry name" value="P-loop_NTPase"/>
</dbReference>
<dbReference type="RefSeq" id="WP_091296620.1">
    <property type="nucleotide sequence ID" value="NZ_FNON01000009.1"/>
</dbReference>
<dbReference type="EMBL" id="FNON01000009">
    <property type="protein sequence ID" value="SDZ11367.1"/>
    <property type="molecule type" value="Genomic_DNA"/>
</dbReference>